<keyword evidence="3" id="KW-1185">Reference proteome</keyword>
<organism evidence="2 3">
    <name type="scientific">Mycena pura</name>
    <dbReference type="NCBI Taxonomy" id="153505"/>
    <lineage>
        <taxon>Eukaryota</taxon>
        <taxon>Fungi</taxon>
        <taxon>Dikarya</taxon>
        <taxon>Basidiomycota</taxon>
        <taxon>Agaricomycotina</taxon>
        <taxon>Agaricomycetes</taxon>
        <taxon>Agaricomycetidae</taxon>
        <taxon>Agaricales</taxon>
        <taxon>Marasmiineae</taxon>
        <taxon>Mycenaceae</taxon>
        <taxon>Mycena</taxon>
    </lineage>
</organism>
<proteinExistence type="predicted"/>
<comment type="caution">
    <text evidence="2">The sequence shown here is derived from an EMBL/GenBank/DDBJ whole genome shotgun (WGS) entry which is preliminary data.</text>
</comment>
<protein>
    <submittedName>
        <fullName evidence="2">Uncharacterized protein</fullName>
    </submittedName>
</protein>
<dbReference type="Proteomes" id="UP001219525">
    <property type="component" value="Unassembled WGS sequence"/>
</dbReference>
<evidence type="ECO:0000256" key="1">
    <source>
        <dbReference type="SAM" id="MobiDB-lite"/>
    </source>
</evidence>
<accession>A0AAD6Y2F5</accession>
<dbReference type="EMBL" id="JARJCW010000087">
    <property type="protein sequence ID" value="KAJ7195927.1"/>
    <property type="molecule type" value="Genomic_DNA"/>
</dbReference>
<evidence type="ECO:0000313" key="2">
    <source>
        <dbReference type="EMBL" id="KAJ7195927.1"/>
    </source>
</evidence>
<name>A0AAD6Y2F5_9AGAR</name>
<gene>
    <name evidence="2" type="ORF">GGX14DRAFT_403660</name>
</gene>
<evidence type="ECO:0000313" key="3">
    <source>
        <dbReference type="Proteomes" id="UP001219525"/>
    </source>
</evidence>
<dbReference type="AlphaFoldDB" id="A0AAD6Y2F5"/>
<sequence length="659" mass="73354">MFSSDSPYRTPLSNIVWEFFRKVYTLFLTGWKWSPDEEAAIASSQPASKHKGIPTMVDIMMHDATDKSEGRAKRDGRAMVWAVRSLTDDDELEPFVEALSDLVWGPNGRRRLHDDMINMLLETSDLRLVSRIEALLRGCDSGLLPPDLQGRRRIFCIKALWAFACFSVSEASKRQSFPIFDHTILASQLTSVNVTPALMSYLTSAYALVRCSDFCSLLSYIRDIILVLENIKNTSPVQDVGTILRRVQNRAADLSYTGFSSLLEQFIVSDPTDTSSLVQRSVDALKSCNDLAYDILAEYLRSSASVEEIPYQFEATSSMIRRAALQPSTVAAMKLKDTFIAIVETNVQTILRHQTIHPLDLSLDAILHLLQGNPECLDTVFMRVLIMYMGNRPRTQKVWARIFPTCDPRFMGSLLTKCLVTCQGHIKDIALSVVWLSCYGMYCRFAIFDEETVMAVQAAQQTLLSSCTVAVLKAGILRRASGLQPLTSYAIPPKLSEQQKEEFCMILAEFLESRGRSPLNDGDKDVESAAFNLLIFYVSTPSFSQSFQRRFANSLLKIVKGDSPTLSAEIVKWIGWYDGSRPIQSFDDPDARAKILNAARTFSASPTFRELAQTDMLPGIVEALIAELASDDPDPAADTPIDAGGLTSNVTETRGVALP</sequence>
<feature type="region of interest" description="Disordered" evidence="1">
    <location>
        <begin position="632"/>
        <end position="659"/>
    </location>
</feature>
<reference evidence="2" key="1">
    <citation type="submission" date="2023-03" db="EMBL/GenBank/DDBJ databases">
        <title>Massive genome expansion in bonnet fungi (Mycena s.s.) driven by repeated elements and novel gene families across ecological guilds.</title>
        <authorList>
            <consortium name="Lawrence Berkeley National Laboratory"/>
            <person name="Harder C.B."/>
            <person name="Miyauchi S."/>
            <person name="Viragh M."/>
            <person name="Kuo A."/>
            <person name="Thoen E."/>
            <person name="Andreopoulos B."/>
            <person name="Lu D."/>
            <person name="Skrede I."/>
            <person name="Drula E."/>
            <person name="Henrissat B."/>
            <person name="Morin E."/>
            <person name="Kohler A."/>
            <person name="Barry K."/>
            <person name="LaButti K."/>
            <person name="Morin E."/>
            <person name="Salamov A."/>
            <person name="Lipzen A."/>
            <person name="Mereny Z."/>
            <person name="Hegedus B."/>
            <person name="Baldrian P."/>
            <person name="Stursova M."/>
            <person name="Weitz H."/>
            <person name="Taylor A."/>
            <person name="Grigoriev I.V."/>
            <person name="Nagy L.G."/>
            <person name="Martin F."/>
            <person name="Kauserud H."/>
        </authorList>
    </citation>
    <scope>NUCLEOTIDE SEQUENCE</scope>
    <source>
        <strain evidence="2">9144</strain>
    </source>
</reference>